<dbReference type="Gene3D" id="3.10.450.40">
    <property type="match status" value="3"/>
</dbReference>
<comment type="caution">
    <text evidence="2">The sequence shown here is derived from an EMBL/GenBank/DDBJ whole genome shotgun (WGS) entry which is preliminary data.</text>
</comment>
<evidence type="ECO:0000259" key="1">
    <source>
        <dbReference type="Pfam" id="PF03413"/>
    </source>
</evidence>
<proteinExistence type="predicted"/>
<accession>A0A3M7TV02</accession>
<dbReference type="EMBL" id="RHIB01000001">
    <property type="protein sequence ID" value="RNA69478.1"/>
    <property type="molecule type" value="Genomic_DNA"/>
</dbReference>
<evidence type="ECO:0000313" key="3">
    <source>
        <dbReference type="Proteomes" id="UP000278746"/>
    </source>
</evidence>
<dbReference type="RefSeq" id="WP_122896998.1">
    <property type="nucleotide sequence ID" value="NZ_RHIB01000001.1"/>
</dbReference>
<dbReference type="OrthoDB" id="5361545at2"/>
<organism evidence="2 3">
    <name type="scientific">Alteribacter keqinensis</name>
    <dbReference type="NCBI Taxonomy" id="2483800"/>
    <lineage>
        <taxon>Bacteria</taxon>
        <taxon>Bacillati</taxon>
        <taxon>Bacillota</taxon>
        <taxon>Bacilli</taxon>
        <taxon>Bacillales</taxon>
        <taxon>Bacillaceae</taxon>
        <taxon>Alteribacter</taxon>
    </lineage>
</organism>
<name>A0A3M7TV02_9BACI</name>
<dbReference type="Proteomes" id="UP000278746">
    <property type="component" value="Unassembled WGS sequence"/>
</dbReference>
<dbReference type="Pfam" id="PF03413">
    <property type="entry name" value="PepSY"/>
    <property type="match status" value="2"/>
</dbReference>
<feature type="domain" description="PepSY" evidence="1">
    <location>
        <begin position="174"/>
        <end position="233"/>
    </location>
</feature>
<protein>
    <recommendedName>
        <fullName evidence="1">PepSY domain-containing protein</fullName>
    </recommendedName>
</protein>
<gene>
    <name evidence="2" type="ORF">EBO34_05960</name>
</gene>
<reference evidence="2 3" key="1">
    <citation type="submission" date="2018-10" db="EMBL/GenBank/DDBJ databases">
        <title>Bacillus Keqinensis sp. nov., a moderately halophilic bacterium isolated from a saline-alkaline lake.</title>
        <authorList>
            <person name="Wang H."/>
        </authorList>
    </citation>
    <scope>NUCLEOTIDE SEQUENCE [LARGE SCALE GENOMIC DNA]</scope>
    <source>
        <strain evidence="2 3">KQ-3</strain>
    </source>
</reference>
<feature type="domain" description="PepSY" evidence="1">
    <location>
        <begin position="104"/>
        <end position="160"/>
    </location>
</feature>
<sequence>MKKNVIAALTVILILIAGTVIYTNMKASANLSEDAIGDMLEERYDGEVKEIRTGNEQEEDIYQVELAAREGTYYIVVLAETGEILEMELLEHNEDGEGKDRQTLTVDEISERVLDSVDGDATILEVEQREEEGRTIYHVTVDQEGGTGTFELDAVSGEVLLYTQEEDEPEQQEPISEDEAIKIALREFQGEVDDVDLEQKDGRLVYDIEIENDDADVEADIIIDAYTGEVISVTFDN</sequence>
<dbReference type="AlphaFoldDB" id="A0A3M7TV02"/>
<evidence type="ECO:0000313" key="2">
    <source>
        <dbReference type="EMBL" id="RNA69478.1"/>
    </source>
</evidence>
<keyword evidence="3" id="KW-1185">Reference proteome</keyword>
<dbReference type="InterPro" id="IPR025711">
    <property type="entry name" value="PepSY"/>
</dbReference>